<dbReference type="Proteomes" id="UP001296873">
    <property type="component" value="Unassembled WGS sequence"/>
</dbReference>
<sequence length="137" mass="14976">MFGKLFGNKGGDAAKSVGPPDLSAVTETGGAFFLPGIDDPETARARIEEARDRLARPLKAAVGPRAYACVDYTHEQDSYRAEVGELDPRLNETVRAILRQDAKYRFLVLTDRHGFAAGLPLIVSDREVTRAVVFRDG</sequence>
<keyword evidence="2" id="KW-1185">Reference proteome</keyword>
<reference evidence="1 2" key="1">
    <citation type="journal article" date="2020" name="Microorganisms">
        <title>Osmotic Adaptation and Compatible Solute Biosynthesis of Phototrophic Bacteria as Revealed from Genome Analyses.</title>
        <authorList>
            <person name="Imhoff J.F."/>
            <person name="Rahn T."/>
            <person name="Kunzel S."/>
            <person name="Keller A."/>
            <person name="Neulinger S.C."/>
        </authorList>
    </citation>
    <scope>NUCLEOTIDE SEQUENCE [LARGE SCALE GENOMIC DNA]</scope>
    <source>
        <strain evidence="1 2">DSM 9895</strain>
    </source>
</reference>
<dbReference type="RefSeq" id="WP_200338819.1">
    <property type="nucleotide sequence ID" value="NZ_NRRL01000002.1"/>
</dbReference>
<organism evidence="1 2">
    <name type="scientific">Rhodovibrio sodomensis</name>
    <dbReference type="NCBI Taxonomy" id="1088"/>
    <lineage>
        <taxon>Bacteria</taxon>
        <taxon>Pseudomonadati</taxon>
        <taxon>Pseudomonadota</taxon>
        <taxon>Alphaproteobacteria</taxon>
        <taxon>Rhodospirillales</taxon>
        <taxon>Rhodovibrionaceae</taxon>
        <taxon>Rhodovibrio</taxon>
    </lineage>
</organism>
<name>A0ABS1DA40_9PROT</name>
<comment type="caution">
    <text evidence="1">The sequence shown here is derived from an EMBL/GenBank/DDBJ whole genome shotgun (WGS) entry which is preliminary data.</text>
</comment>
<evidence type="ECO:0000313" key="1">
    <source>
        <dbReference type="EMBL" id="MBK1666756.1"/>
    </source>
</evidence>
<proteinExistence type="predicted"/>
<evidence type="ECO:0000313" key="2">
    <source>
        <dbReference type="Proteomes" id="UP001296873"/>
    </source>
</evidence>
<gene>
    <name evidence="1" type="ORF">CKO28_01695</name>
</gene>
<dbReference type="EMBL" id="NRRL01000002">
    <property type="protein sequence ID" value="MBK1666756.1"/>
    <property type="molecule type" value="Genomic_DNA"/>
</dbReference>
<protein>
    <submittedName>
        <fullName evidence="1">Uncharacterized protein</fullName>
    </submittedName>
</protein>
<accession>A0ABS1DA40</accession>